<keyword evidence="3 7" id="KW-1003">Cell membrane</keyword>
<name>A0ABV8LWZ3_9ACTN</name>
<feature type="transmembrane region" description="Helical" evidence="7">
    <location>
        <begin position="12"/>
        <end position="36"/>
    </location>
</feature>
<dbReference type="PANTHER" id="PTHR30353:SF15">
    <property type="entry name" value="INNER MEMBRANE PROTEIN YABI"/>
    <property type="match status" value="1"/>
</dbReference>
<gene>
    <name evidence="9" type="ORF">ACFOZ4_30275</name>
</gene>
<dbReference type="InterPro" id="IPR032818">
    <property type="entry name" value="DedA-like"/>
</dbReference>
<evidence type="ECO:0000256" key="2">
    <source>
        <dbReference type="ARBA" id="ARBA00010792"/>
    </source>
</evidence>
<organism evidence="9 10">
    <name type="scientific">Hamadaea flava</name>
    <dbReference type="NCBI Taxonomy" id="1742688"/>
    <lineage>
        <taxon>Bacteria</taxon>
        <taxon>Bacillati</taxon>
        <taxon>Actinomycetota</taxon>
        <taxon>Actinomycetes</taxon>
        <taxon>Micromonosporales</taxon>
        <taxon>Micromonosporaceae</taxon>
        <taxon>Hamadaea</taxon>
    </lineage>
</organism>
<dbReference type="Proteomes" id="UP001595816">
    <property type="component" value="Unassembled WGS sequence"/>
</dbReference>
<evidence type="ECO:0000313" key="10">
    <source>
        <dbReference type="Proteomes" id="UP001595816"/>
    </source>
</evidence>
<keyword evidence="10" id="KW-1185">Reference proteome</keyword>
<dbReference type="EMBL" id="JBHSAY010000019">
    <property type="protein sequence ID" value="MFC4134918.1"/>
    <property type="molecule type" value="Genomic_DNA"/>
</dbReference>
<dbReference type="InterPro" id="IPR032816">
    <property type="entry name" value="VTT_dom"/>
</dbReference>
<keyword evidence="6 7" id="KW-0472">Membrane</keyword>
<proteinExistence type="inferred from homology"/>
<keyword evidence="5 7" id="KW-1133">Transmembrane helix</keyword>
<accession>A0ABV8LWZ3</accession>
<evidence type="ECO:0000259" key="8">
    <source>
        <dbReference type="Pfam" id="PF09335"/>
    </source>
</evidence>
<feature type="transmembrane region" description="Helical" evidence="7">
    <location>
        <begin position="56"/>
        <end position="75"/>
    </location>
</feature>
<feature type="transmembrane region" description="Helical" evidence="7">
    <location>
        <begin position="175"/>
        <end position="194"/>
    </location>
</feature>
<comment type="subcellular location">
    <subcellularLocation>
        <location evidence="1 7">Cell membrane</location>
        <topology evidence="1 7">Multi-pass membrane protein</topology>
    </subcellularLocation>
</comment>
<keyword evidence="4 7" id="KW-0812">Transmembrane</keyword>
<protein>
    <submittedName>
        <fullName evidence="9">DedA family protein</fullName>
    </submittedName>
</protein>
<dbReference type="RefSeq" id="WP_253762409.1">
    <property type="nucleotide sequence ID" value="NZ_JAMZDZ010000001.1"/>
</dbReference>
<feature type="transmembrane region" description="Helical" evidence="7">
    <location>
        <begin position="145"/>
        <end position="163"/>
    </location>
</feature>
<sequence>MSGLLDHLTSLPAGWVYLTVALLVFTENVMFLGFLIPGETAAILGGVTASTGHTNVVTMAVVVVLAAIAGDSVGYQIGRRYGVRMLDIRPLRRRRRRIDQARQFLAKHGGPAVFFGRFVAFLRTAMPFLAGTAHLRYRTFLSSNAVGGLIWGAASVVLGYLAGNAYRTVAARFGEYAALTVAVIAIVAVIVWRVRHRREQ</sequence>
<comment type="caution">
    <text evidence="9">The sequence shown here is derived from an EMBL/GenBank/DDBJ whole genome shotgun (WGS) entry which is preliminary data.</text>
</comment>
<evidence type="ECO:0000256" key="5">
    <source>
        <dbReference type="ARBA" id="ARBA00022989"/>
    </source>
</evidence>
<evidence type="ECO:0000256" key="1">
    <source>
        <dbReference type="ARBA" id="ARBA00004651"/>
    </source>
</evidence>
<evidence type="ECO:0000256" key="7">
    <source>
        <dbReference type="RuleBase" id="RU367016"/>
    </source>
</evidence>
<evidence type="ECO:0000313" key="9">
    <source>
        <dbReference type="EMBL" id="MFC4134918.1"/>
    </source>
</evidence>
<comment type="similarity">
    <text evidence="2 7">Belongs to the DedA family.</text>
</comment>
<feature type="domain" description="VTT" evidence="8">
    <location>
        <begin position="36"/>
        <end position="160"/>
    </location>
</feature>
<dbReference type="Pfam" id="PF09335">
    <property type="entry name" value="VTT_dom"/>
    <property type="match status" value="1"/>
</dbReference>
<evidence type="ECO:0000256" key="4">
    <source>
        <dbReference type="ARBA" id="ARBA00022692"/>
    </source>
</evidence>
<dbReference type="PANTHER" id="PTHR30353">
    <property type="entry name" value="INNER MEMBRANE PROTEIN DEDA-RELATED"/>
    <property type="match status" value="1"/>
</dbReference>
<evidence type="ECO:0000256" key="6">
    <source>
        <dbReference type="ARBA" id="ARBA00023136"/>
    </source>
</evidence>
<reference evidence="10" key="1">
    <citation type="journal article" date="2019" name="Int. J. Syst. Evol. Microbiol.">
        <title>The Global Catalogue of Microorganisms (GCM) 10K type strain sequencing project: providing services to taxonomists for standard genome sequencing and annotation.</title>
        <authorList>
            <consortium name="The Broad Institute Genomics Platform"/>
            <consortium name="The Broad Institute Genome Sequencing Center for Infectious Disease"/>
            <person name="Wu L."/>
            <person name="Ma J."/>
        </authorList>
    </citation>
    <scope>NUCLEOTIDE SEQUENCE [LARGE SCALE GENOMIC DNA]</scope>
    <source>
        <strain evidence="10">CGMCC 4.7289</strain>
    </source>
</reference>
<evidence type="ECO:0000256" key="3">
    <source>
        <dbReference type="ARBA" id="ARBA00022475"/>
    </source>
</evidence>